<dbReference type="EMBL" id="CP084166">
    <property type="protein sequence ID" value="UJG42077.1"/>
    <property type="molecule type" value="Genomic_DNA"/>
</dbReference>
<keyword evidence="1" id="KW-0812">Transmembrane</keyword>
<dbReference type="InterPro" id="IPR036938">
    <property type="entry name" value="PAP2/HPO_sf"/>
</dbReference>
<proteinExistence type="predicted"/>
<dbReference type="SMART" id="SM00014">
    <property type="entry name" value="acidPPc"/>
    <property type="match status" value="1"/>
</dbReference>
<accession>A0A9Y1BNL2</accession>
<protein>
    <submittedName>
        <fullName evidence="3">Phosphatase PAP2 family protein</fullName>
    </submittedName>
</protein>
<reference evidence="3" key="1">
    <citation type="journal article" date="2022" name="Nat. Microbiol.">
        <title>Unique mobile elements and scalable gene flow at the prokaryote-eukaryote boundary revealed by circularized Asgard archaea genomes.</title>
        <authorList>
            <person name="Wu F."/>
            <person name="Speth D.R."/>
            <person name="Philosof A."/>
            <person name="Cremiere A."/>
            <person name="Narayanan A."/>
            <person name="Barco R.A."/>
            <person name="Connon S.A."/>
            <person name="Amend J.P."/>
            <person name="Antoshechkin I.A."/>
            <person name="Orphan V.J."/>
        </authorList>
    </citation>
    <scope>NUCLEOTIDE SEQUENCE</scope>
    <source>
        <strain evidence="3">PM71</strain>
    </source>
</reference>
<dbReference type="Gene3D" id="1.20.144.10">
    <property type="entry name" value="Phosphatidic acid phosphatase type 2/haloperoxidase"/>
    <property type="match status" value="1"/>
</dbReference>
<evidence type="ECO:0000259" key="2">
    <source>
        <dbReference type="SMART" id="SM00014"/>
    </source>
</evidence>
<dbReference type="AlphaFoldDB" id="A0A9Y1BNL2"/>
<feature type="transmembrane region" description="Helical" evidence="1">
    <location>
        <begin position="150"/>
        <end position="171"/>
    </location>
</feature>
<organism evidence="3">
    <name type="scientific">Candidatus Heimdallarchaeum aukensis</name>
    <dbReference type="NCBI Taxonomy" id="2876573"/>
    <lineage>
        <taxon>Archaea</taxon>
        <taxon>Promethearchaeati</taxon>
        <taxon>Candidatus Heimdallarchaeota</taxon>
        <taxon>Candidatus Heimdallarchaeia (ex Rinke et al. 2021) (nom. nud.)</taxon>
        <taxon>Candidatus Heimdallarchaeales</taxon>
        <taxon>Candidatus Heimdallarchaeaceae</taxon>
        <taxon>Candidatus Heimdallarchaeum</taxon>
    </lineage>
</organism>
<name>A0A9Y1BNL2_9ARCH</name>
<feature type="transmembrane region" description="Helical" evidence="1">
    <location>
        <begin position="64"/>
        <end position="84"/>
    </location>
</feature>
<dbReference type="GO" id="GO:0042392">
    <property type="term" value="F:sphingosine-1-phosphate phosphatase activity"/>
    <property type="evidence" value="ECO:0007669"/>
    <property type="project" value="TreeGrafter"/>
</dbReference>
<dbReference type="SUPFAM" id="SSF48317">
    <property type="entry name" value="Acid phosphatase/Vanadium-dependent haloperoxidase"/>
    <property type="match status" value="1"/>
</dbReference>
<evidence type="ECO:0000256" key="1">
    <source>
        <dbReference type="SAM" id="Phobius"/>
    </source>
</evidence>
<evidence type="ECO:0000313" key="3">
    <source>
        <dbReference type="EMBL" id="UJG42077.1"/>
    </source>
</evidence>
<dbReference type="InterPro" id="IPR000326">
    <property type="entry name" value="PAP2/HPO"/>
</dbReference>
<feature type="transmembrane region" description="Helical" evidence="1">
    <location>
        <begin position="38"/>
        <end position="58"/>
    </location>
</feature>
<sequence length="191" mass="21837">MKFSSIKTRISNWDKTISYYISKTSENKKRFARLSAQSGNTLPWFLFSIVCFIFDKPINRIELLIQWLAMGATFLIVMLLKFTVRRKRPVDEIPPDLVGKGDLFSFPSGHAGRMGCLSVIMVLFFPAIGWIFLIWLFFVGYGRIATGVHYFVDIIGGTVIGGLIGSFFFIIRNALSNFFLPFVTWVDSFLF</sequence>
<dbReference type="PANTHER" id="PTHR14969:SF13">
    <property type="entry name" value="AT30094P"/>
    <property type="match status" value="1"/>
</dbReference>
<feature type="domain" description="Phosphatidic acid phosphatase type 2/haloperoxidase" evidence="2">
    <location>
        <begin position="62"/>
        <end position="169"/>
    </location>
</feature>
<keyword evidence="1" id="KW-1133">Transmembrane helix</keyword>
<gene>
    <name evidence="3" type="ORF">K9W45_06335</name>
</gene>
<dbReference type="Proteomes" id="UP001201020">
    <property type="component" value="Chromosome"/>
</dbReference>
<dbReference type="PANTHER" id="PTHR14969">
    <property type="entry name" value="SPHINGOSINE-1-PHOSPHATE PHOSPHOHYDROLASE"/>
    <property type="match status" value="1"/>
</dbReference>
<feature type="transmembrane region" description="Helical" evidence="1">
    <location>
        <begin position="116"/>
        <end position="138"/>
    </location>
</feature>
<dbReference type="Pfam" id="PF01569">
    <property type="entry name" value="PAP2"/>
    <property type="match status" value="1"/>
</dbReference>
<keyword evidence="1" id="KW-0472">Membrane</keyword>
<dbReference type="CDD" id="cd01610">
    <property type="entry name" value="PAP2_like"/>
    <property type="match status" value="1"/>
</dbReference>